<dbReference type="GO" id="GO:0003824">
    <property type="term" value="F:catalytic activity"/>
    <property type="evidence" value="ECO:0007669"/>
    <property type="project" value="UniProtKB-ARBA"/>
</dbReference>
<evidence type="ECO:0000313" key="3">
    <source>
        <dbReference type="Proteomes" id="UP000253032"/>
    </source>
</evidence>
<reference evidence="2 3" key="1">
    <citation type="journal article" date="2018" name="Microbiome">
        <title>Fine metagenomic profile of the Mediterranean stratified and mixed water columns revealed by assembly and recruitment.</title>
        <authorList>
            <person name="Haro-Moreno J.M."/>
            <person name="Lopez-Perez M."/>
            <person name="De La Torre J.R."/>
            <person name="Picazo A."/>
            <person name="Camacho A."/>
            <person name="Rodriguez-Valera F."/>
        </authorList>
    </citation>
    <scope>NUCLEOTIDE SEQUENCE [LARGE SCALE GENOMIC DNA]</scope>
    <source>
        <strain evidence="2">MED-G84</strain>
    </source>
</reference>
<sequence>MENLSLEGLKFIAVELTIENNIMTVTLNRPEKKNALNNVMMNEINYALAYAKQEKSIRVVVIAAKGDIFCAGADLSRTKSESNVPKLDNADDISLSLRHLYKPVICKIQGSVLAGALLIISNSTHAIAVNEATFSAPEIHRGLWPFMVMAGLFRVMPKRAGLDFIMRGKPIDSKKAKDWGLINESVKKENLDKKVDKLANELASLAPETMQFGLEAFEKQDSKSFDEALPYLKEQITKCFEGKDAKEGISAFLEKRKPNWD</sequence>
<dbReference type="PANTHER" id="PTHR42964:SF1">
    <property type="entry name" value="POLYKETIDE BIOSYNTHESIS ENOYL-COA HYDRATASE PKSH-RELATED"/>
    <property type="match status" value="1"/>
</dbReference>
<dbReference type="AlphaFoldDB" id="A0A368BK27"/>
<evidence type="ECO:0000256" key="1">
    <source>
        <dbReference type="ARBA" id="ARBA00005254"/>
    </source>
</evidence>
<protein>
    <submittedName>
        <fullName evidence="2">Enoyl-CoA hydratase</fullName>
    </submittedName>
</protein>
<comment type="similarity">
    <text evidence="1">Belongs to the enoyl-CoA hydratase/isomerase family.</text>
</comment>
<comment type="caution">
    <text evidence="2">The sequence shown here is derived from an EMBL/GenBank/DDBJ whole genome shotgun (WGS) entry which is preliminary data.</text>
</comment>
<accession>A0A368BK27</accession>
<dbReference type="InterPro" id="IPR051683">
    <property type="entry name" value="Enoyl-CoA_Hydratase/Isomerase"/>
</dbReference>
<dbReference type="SUPFAM" id="SSF52096">
    <property type="entry name" value="ClpP/crotonase"/>
    <property type="match status" value="1"/>
</dbReference>
<proteinExistence type="inferred from homology"/>
<evidence type="ECO:0000313" key="2">
    <source>
        <dbReference type="EMBL" id="RCL37254.1"/>
    </source>
</evidence>
<dbReference type="PANTHER" id="PTHR42964">
    <property type="entry name" value="ENOYL-COA HYDRATASE"/>
    <property type="match status" value="1"/>
</dbReference>
<gene>
    <name evidence="2" type="ORF">DBW98_04140</name>
</gene>
<dbReference type="Gene3D" id="3.90.226.10">
    <property type="entry name" value="2-enoyl-CoA Hydratase, Chain A, domain 1"/>
    <property type="match status" value="1"/>
</dbReference>
<dbReference type="InterPro" id="IPR001753">
    <property type="entry name" value="Enoyl-CoA_hydra/iso"/>
</dbReference>
<dbReference type="Pfam" id="PF00378">
    <property type="entry name" value="ECH_1"/>
    <property type="match status" value="1"/>
</dbReference>
<organism evidence="2 3">
    <name type="scientific">SAR86 cluster bacterium</name>
    <dbReference type="NCBI Taxonomy" id="2030880"/>
    <lineage>
        <taxon>Bacteria</taxon>
        <taxon>Pseudomonadati</taxon>
        <taxon>Pseudomonadota</taxon>
        <taxon>Gammaproteobacteria</taxon>
        <taxon>SAR86 cluster</taxon>
    </lineage>
</organism>
<dbReference type="EMBL" id="QOPC01000026">
    <property type="protein sequence ID" value="RCL37254.1"/>
    <property type="molecule type" value="Genomic_DNA"/>
</dbReference>
<dbReference type="InterPro" id="IPR029045">
    <property type="entry name" value="ClpP/crotonase-like_dom_sf"/>
</dbReference>
<dbReference type="Proteomes" id="UP000253032">
    <property type="component" value="Unassembled WGS sequence"/>
</dbReference>
<dbReference type="CDD" id="cd06558">
    <property type="entry name" value="crotonase-like"/>
    <property type="match status" value="1"/>
</dbReference>
<name>A0A368BK27_9GAMM</name>